<dbReference type="PANTHER" id="PTHR30290">
    <property type="entry name" value="PERIPLASMIC BINDING COMPONENT OF ABC TRANSPORTER"/>
    <property type="match status" value="1"/>
</dbReference>
<dbReference type="PANTHER" id="PTHR30290:SF10">
    <property type="entry name" value="PERIPLASMIC OLIGOPEPTIDE-BINDING PROTEIN-RELATED"/>
    <property type="match status" value="1"/>
</dbReference>
<dbReference type="GO" id="GO:0015833">
    <property type="term" value="P:peptide transport"/>
    <property type="evidence" value="ECO:0007669"/>
    <property type="project" value="TreeGrafter"/>
</dbReference>
<dbReference type="Gene3D" id="3.40.190.10">
    <property type="entry name" value="Periplasmic binding protein-like II"/>
    <property type="match status" value="1"/>
</dbReference>
<feature type="domain" description="Solute-binding protein family 5" evidence="5">
    <location>
        <begin position="82"/>
        <end position="453"/>
    </location>
</feature>
<reference evidence="6" key="1">
    <citation type="submission" date="2021-11" db="EMBL/GenBank/DDBJ databases">
        <title>BS-T2-15 a new species belonging to the Comamonadaceae family isolated from the soil of a French oak forest.</title>
        <authorList>
            <person name="Mieszkin S."/>
            <person name="Alain K."/>
        </authorList>
    </citation>
    <scope>NUCLEOTIDE SEQUENCE</scope>
    <source>
        <strain evidence="6">BS-T2-15</strain>
    </source>
</reference>
<proteinExistence type="inferred from homology"/>
<comment type="caution">
    <text evidence="6">The sequence shown here is derived from an EMBL/GenBank/DDBJ whole genome shotgun (WGS) entry which is preliminary data.</text>
</comment>
<dbReference type="CDD" id="cd08504">
    <property type="entry name" value="PBP2_OppA"/>
    <property type="match status" value="1"/>
</dbReference>
<sequence>MPIDLLRQSARLGAWAVLGAGLCASAAVIPPGTPLAAKQEMVRNNGEEPESLDPALTESTAAGNILQDLFEGLTAVDDHGRVVAGVAQSWQQTDPATWVFKLRRDARWSNGEPVTAQDFVYGWQRLVDPKTAAPQGAIYGAYLLNGLAITQGRMPASALGVRAIDAGTLEVRTAGPLTFLPMLLVSPPFSPVPRATVEKFGRDWTKPGNMVSDGAYVLKDWQVNSKVVVEKSPKYWDAANVALTRVTYLAVADGNADLKLYQSGEEDMVLRLPPGTYASLKAQYPKDIHTSVLVAMRFYSLNTADPLLRDVRVRKALSMVIDREILAGKITADGQTALYGMTVKGSEGVDPVRYDWADWPMDRRVAEARRLLAEAGVKPGTRLGFVYNTSEYYKKMAIFTASEWKTKLGLDTGLDAMELKVLMRRSHDGNFQVGRKNWTPGYADITGFLQLVQCGAEENDSRSCNQAADDLIHQASALSDPARRKALMTQATRLEMDDYPMIPLLQMSVARLVKPWIGGYDDANDQDAFRSKDFYVIRH</sequence>
<evidence type="ECO:0000313" key="7">
    <source>
        <dbReference type="Proteomes" id="UP001139353"/>
    </source>
</evidence>
<evidence type="ECO:0000256" key="4">
    <source>
        <dbReference type="ARBA" id="ARBA00022729"/>
    </source>
</evidence>
<comment type="similarity">
    <text evidence="2">Belongs to the bacterial solute-binding protein 5 family.</text>
</comment>
<dbReference type="AlphaFoldDB" id="A0A9X1YK85"/>
<dbReference type="RefSeq" id="WP_275683764.1">
    <property type="nucleotide sequence ID" value="NZ_JAJLJH010000005.1"/>
</dbReference>
<name>A0A9X1YK85_9BURK</name>
<dbReference type="InterPro" id="IPR000914">
    <property type="entry name" value="SBP_5_dom"/>
</dbReference>
<dbReference type="Gene3D" id="3.90.76.10">
    <property type="entry name" value="Dipeptide-binding Protein, Domain 1"/>
    <property type="match status" value="1"/>
</dbReference>
<dbReference type="GO" id="GO:0030288">
    <property type="term" value="C:outer membrane-bounded periplasmic space"/>
    <property type="evidence" value="ECO:0007669"/>
    <property type="project" value="TreeGrafter"/>
</dbReference>
<organism evidence="6 7">
    <name type="scientific">Scleromatobacter humisilvae</name>
    <dbReference type="NCBI Taxonomy" id="2897159"/>
    <lineage>
        <taxon>Bacteria</taxon>
        <taxon>Pseudomonadati</taxon>
        <taxon>Pseudomonadota</taxon>
        <taxon>Betaproteobacteria</taxon>
        <taxon>Burkholderiales</taxon>
        <taxon>Sphaerotilaceae</taxon>
        <taxon>Scleromatobacter</taxon>
    </lineage>
</organism>
<dbReference type="GO" id="GO:1904680">
    <property type="term" value="F:peptide transmembrane transporter activity"/>
    <property type="evidence" value="ECO:0007669"/>
    <property type="project" value="TreeGrafter"/>
</dbReference>
<dbReference type="GO" id="GO:0043190">
    <property type="term" value="C:ATP-binding cassette (ABC) transporter complex"/>
    <property type="evidence" value="ECO:0007669"/>
    <property type="project" value="InterPro"/>
</dbReference>
<evidence type="ECO:0000259" key="5">
    <source>
        <dbReference type="Pfam" id="PF00496"/>
    </source>
</evidence>
<dbReference type="EMBL" id="JAJLJH010000005">
    <property type="protein sequence ID" value="MCK9687728.1"/>
    <property type="molecule type" value="Genomic_DNA"/>
</dbReference>
<dbReference type="FunFam" id="3.90.76.10:FF:000001">
    <property type="entry name" value="Oligopeptide ABC transporter substrate-binding protein"/>
    <property type="match status" value="1"/>
</dbReference>
<dbReference type="Gene3D" id="3.10.105.10">
    <property type="entry name" value="Dipeptide-binding Protein, Domain 3"/>
    <property type="match status" value="1"/>
</dbReference>
<protein>
    <submittedName>
        <fullName evidence="6">Peptide ABC transporter substrate-binding protein</fullName>
    </submittedName>
</protein>
<keyword evidence="7" id="KW-1185">Reference proteome</keyword>
<evidence type="ECO:0000256" key="2">
    <source>
        <dbReference type="ARBA" id="ARBA00005695"/>
    </source>
</evidence>
<dbReference type="SUPFAM" id="SSF53850">
    <property type="entry name" value="Periplasmic binding protein-like II"/>
    <property type="match status" value="1"/>
</dbReference>
<dbReference type="InterPro" id="IPR039424">
    <property type="entry name" value="SBP_5"/>
</dbReference>
<dbReference type="Pfam" id="PF00496">
    <property type="entry name" value="SBP_bac_5"/>
    <property type="match status" value="1"/>
</dbReference>
<dbReference type="Proteomes" id="UP001139353">
    <property type="component" value="Unassembled WGS sequence"/>
</dbReference>
<keyword evidence="3" id="KW-0813">Transport</keyword>
<gene>
    <name evidence="6" type="ORF">LPC04_18655</name>
</gene>
<dbReference type="PIRSF" id="PIRSF002741">
    <property type="entry name" value="MppA"/>
    <property type="match status" value="1"/>
</dbReference>
<accession>A0A9X1YK85</accession>
<comment type="subcellular location">
    <subcellularLocation>
        <location evidence="1">Cell envelope</location>
    </subcellularLocation>
</comment>
<evidence type="ECO:0000256" key="1">
    <source>
        <dbReference type="ARBA" id="ARBA00004196"/>
    </source>
</evidence>
<keyword evidence="4" id="KW-0732">Signal</keyword>
<dbReference type="InterPro" id="IPR030678">
    <property type="entry name" value="Peptide/Ni-bd"/>
</dbReference>
<evidence type="ECO:0000256" key="3">
    <source>
        <dbReference type="ARBA" id="ARBA00022448"/>
    </source>
</evidence>
<evidence type="ECO:0000313" key="6">
    <source>
        <dbReference type="EMBL" id="MCK9687728.1"/>
    </source>
</evidence>